<gene>
    <name evidence="2" type="ORF">H9815_16150</name>
</gene>
<proteinExistence type="predicted"/>
<accession>A0A9D2EGQ5</accession>
<dbReference type="EMBL" id="DXBY01000278">
    <property type="protein sequence ID" value="HIZ37309.1"/>
    <property type="molecule type" value="Genomic_DNA"/>
</dbReference>
<dbReference type="AlphaFoldDB" id="A0A9D2EGQ5"/>
<reference evidence="2" key="2">
    <citation type="submission" date="2021-04" db="EMBL/GenBank/DDBJ databases">
        <authorList>
            <person name="Gilroy R."/>
        </authorList>
    </citation>
    <scope>NUCLEOTIDE SEQUENCE</scope>
    <source>
        <strain evidence="2">ChiGjej4B4-7305</strain>
    </source>
</reference>
<feature type="domain" description="DUF4031" evidence="1">
    <location>
        <begin position="2"/>
        <end position="69"/>
    </location>
</feature>
<protein>
    <submittedName>
        <fullName evidence="2">DUF4031 domain-containing protein</fullName>
    </submittedName>
</protein>
<sequence>MWPAHRTRFSHLISDRSLAELHHFAASAGLADRAFDGDHYDVPEERHDQLVDLGAVPVSAGELIRRLRNSGLRLPARARPERVSAVLTGRWESLLPGQPGLGANLLRRWQEPHRRYHTVTHLLDVLTALDQLCAPAPPPRQVQLAAWYHDAVYTGAAGADEQASADLATATLPGTGLAEAEVAEVERLVLLTRSHSPATGDATGALLCDADLAVLGRDSAGYARYLQQVRAEYAHVSEPDWITGRSAVVHHLLAQEPLFRTGVGAQRWQTRARTNLETELADLAAR</sequence>
<reference evidence="2" key="1">
    <citation type="journal article" date="2021" name="PeerJ">
        <title>Extensive microbial diversity within the chicken gut microbiome revealed by metagenomics and culture.</title>
        <authorList>
            <person name="Gilroy R."/>
            <person name="Ravi A."/>
            <person name="Getino M."/>
            <person name="Pursley I."/>
            <person name="Horton D.L."/>
            <person name="Alikhan N.F."/>
            <person name="Baker D."/>
            <person name="Gharbi K."/>
            <person name="Hall N."/>
            <person name="Watson M."/>
            <person name="Adriaenssens E.M."/>
            <person name="Foster-Nyarko E."/>
            <person name="Jarju S."/>
            <person name="Secka A."/>
            <person name="Antonio M."/>
            <person name="Oren A."/>
            <person name="Chaudhuri R.R."/>
            <person name="La Ragione R."/>
            <person name="Hildebrand F."/>
            <person name="Pallen M.J."/>
        </authorList>
    </citation>
    <scope>NUCLEOTIDE SEQUENCE</scope>
    <source>
        <strain evidence="2">ChiGjej4B4-7305</strain>
    </source>
</reference>
<name>A0A9D2EGQ5_9MICO</name>
<dbReference type="Gene3D" id="1.10.3210.10">
    <property type="entry name" value="Hypothetical protein af1432"/>
    <property type="match status" value="1"/>
</dbReference>
<dbReference type="InterPro" id="IPR009218">
    <property type="entry name" value="HD_phosphohydro"/>
</dbReference>
<evidence type="ECO:0000259" key="1">
    <source>
        <dbReference type="Pfam" id="PF13223"/>
    </source>
</evidence>
<dbReference type="InterPro" id="IPR025109">
    <property type="entry name" value="DUF4031"/>
</dbReference>
<dbReference type="SUPFAM" id="SSF109604">
    <property type="entry name" value="HD-domain/PDEase-like"/>
    <property type="match status" value="1"/>
</dbReference>
<comment type="caution">
    <text evidence="2">The sequence shown here is derived from an EMBL/GenBank/DDBJ whole genome shotgun (WGS) entry which is preliminary data.</text>
</comment>
<evidence type="ECO:0000313" key="3">
    <source>
        <dbReference type="Proteomes" id="UP000824037"/>
    </source>
</evidence>
<dbReference type="PANTHER" id="PTHR21174:SF0">
    <property type="entry name" value="HD PHOSPHOHYDROLASE FAMILY PROTEIN-RELATED"/>
    <property type="match status" value="1"/>
</dbReference>
<dbReference type="Proteomes" id="UP000824037">
    <property type="component" value="Unassembled WGS sequence"/>
</dbReference>
<dbReference type="Pfam" id="PF13223">
    <property type="entry name" value="DUF4031"/>
    <property type="match status" value="1"/>
</dbReference>
<organism evidence="2 3">
    <name type="scientific">Candidatus Ruania gallistercoris</name>
    <dbReference type="NCBI Taxonomy" id="2838746"/>
    <lineage>
        <taxon>Bacteria</taxon>
        <taxon>Bacillati</taxon>
        <taxon>Actinomycetota</taxon>
        <taxon>Actinomycetes</taxon>
        <taxon>Micrococcales</taxon>
        <taxon>Ruaniaceae</taxon>
        <taxon>Ruania</taxon>
    </lineage>
</organism>
<evidence type="ECO:0000313" key="2">
    <source>
        <dbReference type="EMBL" id="HIZ37309.1"/>
    </source>
</evidence>
<dbReference type="PANTHER" id="PTHR21174">
    <property type="match status" value="1"/>
</dbReference>